<keyword evidence="6" id="KW-1185">Reference proteome</keyword>
<dbReference type="InterPro" id="IPR000192">
    <property type="entry name" value="Aminotrans_V_dom"/>
</dbReference>
<dbReference type="Proteomes" id="UP000032061">
    <property type="component" value="Unassembled WGS sequence"/>
</dbReference>
<dbReference type="InterPro" id="IPR015422">
    <property type="entry name" value="PyrdxlP-dep_Trfase_small"/>
</dbReference>
<dbReference type="Proteomes" id="UP000198302">
    <property type="component" value="Unassembled WGS sequence"/>
</dbReference>
<dbReference type="STRING" id="37752.IW18_00280"/>
<dbReference type="EMBL" id="MUGX01000030">
    <property type="protein sequence ID" value="OXA84519.1"/>
    <property type="molecule type" value="Genomic_DNA"/>
</dbReference>
<evidence type="ECO:0000313" key="4">
    <source>
        <dbReference type="EMBL" id="OXA84519.1"/>
    </source>
</evidence>
<feature type="domain" description="Aminotransferase class V" evidence="2">
    <location>
        <begin position="66"/>
        <end position="449"/>
    </location>
</feature>
<evidence type="ECO:0000259" key="2">
    <source>
        <dbReference type="Pfam" id="PF00266"/>
    </source>
</evidence>
<gene>
    <name evidence="4" type="ORF">B0A73_19425</name>
    <name evidence="3" type="ORF">IW18_00280</name>
</gene>
<sequence>METVIEKATTTKLEQFFSKFRGNTIGVNHTFESEYGTQKLLYADWIASGRLYIPIEDIMLNKIGPMIANTHSFSSETGKASTYAYQHARNLIKKHVNANNADCLVTTGTGMTAALSKLQRIMGLRSHDNIYNVNLKFDDERPVVFITHMEHHSNQVPWYETIADVAILPANEHNLVDPKILAEEIKKYKNRSVKIGSFTACSNVTGIITPYHELAKIMHQNGGYCFVDFAASAPYVSINMHPEDPEEQLDAIFFSPHKFLGGPGTCGVLVFNEKLYKSNFPDNPGGGNVKCTNPWGEYHYSDAIEVKEDGGTPGFLQVMRTALCLELKEQMGIVNMKNREKELLNLCYSKLQKIDGLSILGDLNTERIGCVSFTISNIHYNLIVRLLNDRFGIQVRGGWSCASTYAHYLFGIDEEQSAEMTKELLQKNLSNKPGWVRISLHPTMTNDELLFICNAIEKVAFYYKEWQEAYKYNATNNEFESIVNKETIAQDVQEWFSME</sequence>
<name>A0A0D0F4C6_9FLAO</name>
<evidence type="ECO:0000313" key="3">
    <source>
        <dbReference type="EMBL" id="KIO54496.1"/>
    </source>
</evidence>
<dbReference type="Pfam" id="PF00266">
    <property type="entry name" value="Aminotran_5"/>
    <property type="match status" value="1"/>
</dbReference>
<dbReference type="InterPro" id="IPR015424">
    <property type="entry name" value="PyrdxlP-dep_Trfase"/>
</dbReference>
<proteinExistence type="predicted"/>
<dbReference type="InterPro" id="IPR015421">
    <property type="entry name" value="PyrdxlP-dep_Trfase_major"/>
</dbReference>
<dbReference type="PANTHER" id="PTHR43586">
    <property type="entry name" value="CYSTEINE DESULFURASE"/>
    <property type="match status" value="1"/>
</dbReference>
<evidence type="ECO:0000313" key="6">
    <source>
        <dbReference type="Proteomes" id="UP000198302"/>
    </source>
</evidence>
<dbReference type="OrthoDB" id="9804366at2"/>
<keyword evidence="3" id="KW-0456">Lyase</keyword>
<dbReference type="AlphaFoldDB" id="A0A0D0F4C6"/>
<protein>
    <submittedName>
        <fullName evidence="3">Selenocysteine lyase</fullName>
    </submittedName>
</protein>
<evidence type="ECO:0000313" key="5">
    <source>
        <dbReference type="Proteomes" id="UP000032061"/>
    </source>
</evidence>
<comment type="caution">
    <text evidence="3">The sequence shown here is derived from an EMBL/GenBank/DDBJ whole genome shotgun (WGS) entry which is preliminary data.</text>
</comment>
<dbReference type="Gene3D" id="3.40.640.10">
    <property type="entry name" value="Type I PLP-dependent aspartate aminotransferase-like (Major domain)"/>
    <property type="match status" value="1"/>
</dbReference>
<organism evidence="3 5">
    <name type="scientific">Flavobacterium hibernum</name>
    <dbReference type="NCBI Taxonomy" id="37752"/>
    <lineage>
        <taxon>Bacteria</taxon>
        <taxon>Pseudomonadati</taxon>
        <taxon>Bacteroidota</taxon>
        <taxon>Flavobacteriia</taxon>
        <taxon>Flavobacteriales</taxon>
        <taxon>Flavobacteriaceae</taxon>
        <taxon>Flavobacterium</taxon>
    </lineage>
</organism>
<evidence type="ECO:0000256" key="1">
    <source>
        <dbReference type="ARBA" id="ARBA00022898"/>
    </source>
</evidence>
<dbReference type="GO" id="GO:0016829">
    <property type="term" value="F:lyase activity"/>
    <property type="evidence" value="ECO:0007669"/>
    <property type="project" value="UniProtKB-KW"/>
</dbReference>
<dbReference type="PANTHER" id="PTHR43586:SF8">
    <property type="entry name" value="CYSTEINE DESULFURASE 1, CHLOROPLASTIC"/>
    <property type="match status" value="1"/>
</dbReference>
<dbReference type="EMBL" id="JPRK01000002">
    <property type="protein sequence ID" value="KIO54496.1"/>
    <property type="molecule type" value="Genomic_DNA"/>
</dbReference>
<reference evidence="4 6" key="2">
    <citation type="submission" date="2016-11" db="EMBL/GenBank/DDBJ databases">
        <title>Whole genomes of Flavobacteriaceae.</title>
        <authorList>
            <person name="Stine C."/>
            <person name="Li C."/>
            <person name="Tadesse D."/>
        </authorList>
    </citation>
    <scope>NUCLEOTIDE SEQUENCE [LARGE SCALE GENOMIC DNA]</scope>
    <source>
        <strain evidence="4 6">ATCC 51468</strain>
    </source>
</reference>
<dbReference type="RefSeq" id="WP_041515589.1">
    <property type="nucleotide sequence ID" value="NZ_JPRK01000002.1"/>
</dbReference>
<reference evidence="3 5" key="1">
    <citation type="submission" date="2015-01" db="EMBL/GenBank/DDBJ databases">
        <title>Genome of Flavobacterium hibernum DSM 12611.</title>
        <authorList>
            <person name="Stropko S.J."/>
            <person name="Pipes S.E."/>
            <person name="Newman J.D."/>
        </authorList>
    </citation>
    <scope>NUCLEOTIDE SEQUENCE [LARGE SCALE GENOMIC DNA]</scope>
    <source>
        <strain evidence="3 5">DSM 12611</strain>
    </source>
</reference>
<keyword evidence="1" id="KW-0663">Pyridoxal phosphate</keyword>
<dbReference type="SUPFAM" id="SSF53383">
    <property type="entry name" value="PLP-dependent transferases"/>
    <property type="match status" value="1"/>
</dbReference>
<accession>A0A0D0F4C6</accession>
<dbReference type="Gene3D" id="3.90.1150.10">
    <property type="entry name" value="Aspartate Aminotransferase, domain 1"/>
    <property type="match status" value="1"/>
</dbReference>